<evidence type="ECO:0000313" key="5">
    <source>
        <dbReference type="Proteomes" id="UP000234950"/>
    </source>
</evidence>
<gene>
    <name evidence="4" type="ORF">CVD27_17210</name>
</gene>
<evidence type="ECO:0000313" key="4">
    <source>
        <dbReference type="EMBL" id="PLS02921.1"/>
    </source>
</evidence>
<feature type="domain" description="Competence protein CoiA-like N-terminal" evidence="2">
    <location>
        <begin position="17"/>
        <end position="61"/>
    </location>
</feature>
<dbReference type="Pfam" id="PF25166">
    <property type="entry name" value="CoiA_C"/>
    <property type="match status" value="1"/>
</dbReference>
<dbReference type="Pfam" id="PF25164">
    <property type="entry name" value="CoiA_N"/>
    <property type="match status" value="1"/>
</dbReference>
<dbReference type="InterPro" id="IPR057253">
    <property type="entry name" value="CoiA-like_N"/>
</dbReference>
<evidence type="ECO:0008006" key="6">
    <source>
        <dbReference type="Google" id="ProtNLM"/>
    </source>
</evidence>
<name>A0A2N5HBM1_9BACI</name>
<organism evidence="4 5">
    <name type="scientific">Neobacillus cucumis</name>
    <dbReference type="NCBI Taxonomy" id="1740721"/>
    <lineage>
        <taxon>Bacteria</taxon>
        <taxon>Bacillati</taxon>
        <taxon>Bacillota</taxon>
        <taxon>Bacilli</taxon>
        <taxon>Bacillales</taxon>
        <taxon>Bacillaceae</taxon>
        <taxon>Neobacillus</taxon>
    </lineage>
</organism>
<feature type="domain" description="Competence protein CoiA C-terminal" evidence="3">
    <location>
        <begin position="232"/>
        <end position="377"/>
    </location>
</feature>
<sequence>MLTAITKTGKKICLGYDYSKETLLLLRNKEEFVCPVCKEKVVLKLGDQRIFHFAHHQGSQCGEIYENETYEHLEGKRQLFQWLIKQEISSILEFYDPTIQQRPDIMFQYKGQRYALEYQCSLLPDKIFSKRTSVYLENSYIPLWVMSSKHLHQKRKDLISLSNFQYSFLRSSPAGRLYIPAYCSENRHFQIVDSITSFSIKNSFVHLSSFPLQTIQLDSILDPMKNHPPSLNSWNKEMDKFIFNWALHPHTQHKLFFQEVYNRGLNLFLLPPEIGLPVEHSVLIQTPPFIWQTYLFLDVLAKKTPFDLITIKEVNDSLQKRIQNKQIILRNLPQLKNIQPITALLEYLQLLIKLDILTRKSDRGFILQKPIKIPRSNSEREEDKKNFLTQHRCTLLK</sequence>
<dbReference type="Pfam" id="PF06054">
    <property type="entry name" value="CoiA_nuc"/>
    <property type="match status" value="1"/>
</dbReference>
<keyword evidence="5" id="KW-1185">Reference proteome</keyword>
<proteinExistence type="predicted"/>
<dbReference type="InterPro" id="IPR021176">
    <property type="entry name" value="Competence-induced_CoiA"/>
</dbReference>
<evidence type="ECO:0000259" key="2">
    <source>
        <dbReference type="Pfam" id="PF25164"/>
    </source>
</evidence>
<protein>
    <recommendedName>
        <fullName evidence="6">Competence protein CoiA</fullName>
    </recommendedName>
</protein>
<reference evidence="4 5" key="1">
    <citation type="submission" date="2017-11" db="EMBL/GenBank/DDBJ databases">
        <title>Comparitive Functional Genomics of Dry Heat Resistant strains isolated from the Viking Spacecraft.</title>
        <authorList>
            <person name="Seuylemezian A."/>
            <person name="Cooper K."/>
            <person name="Vaishampayan P."/>
        </authorList>
    </citation>
    <scope>NUCLEOTIDE SEQUENCE [LARGE SCALE GENOMIC DNA]</scope>
    <source>
        <strain evidence="4 5">V32-6</strain>
    </source>
</reference>
<evidence type="ECO:0000259" key="1">
    <source>
        <dbReference type="Pfam" id="PF06054"/>
    </source>
</evidence>
<feature type="domain" description="Competence protein CoiA nuclease-like" evidence="1">
    <location>
        <begin position="68"/>
        <end position="223"/>
    </location>
</feature>
<dbReference type="InterPro" id="IPR010330">
    <property type="entry name" value="CoiA_nuc"/>
</dbReference>
<dbReference type="OrthoDB" id="3784230at2"/>
<dbReference type="AlphaFoldDB" id="A0A2N5HBM1"/>
<dbReference type="PIRSF" id="PIRSF007487">
    <property type="entry name" value="Competence-induced_CoiA_bac"/>
    <property type="match status" value="1"/>
</dbReference>
<accession>A0A2N5HBM1</accession>
<dbReference type="RefSeq" id="WP_101649119.1">
    <property type="nucleotide sequence ID" value="NZ_PGVE01000064.1"/>
</dbReference>
<dbReference type="EMBL" id="PGVE01000064">
    <property type="protein sequence ID" value="PLS02921.1"/>
    <property type="molecule type" value="Genomic_DNA"/>
</dbReference>
<comment type="caution">
    <text evidence="4">The sequence shown here is derived from an EMBL/GenBank/DDBJ whole genome shotgun (WGS) entry which is preliminary data.</text>
</comment>
<dbReference type="InterPro" id="IPR057252">
    <property type="entry name" value="CoiA_C"/>
</dbReference>
<evidence type="ECO:0000259" key="3">
    <source>
        <dbReference type="Pfam" id="PF25166"/>
    </source>
</evidence>
<dbReference type="Proteomes" id="UP000234950">
    <property type="component" value="Unassembled WGS sequence"/>
</dbReference>